<feature type="compositionally biased region" description="Basic and acidic residues" evidence="1">
    <location>
        <begin position="1"/>
        <end position="13"/>
    </location>
</feature>
<name>A0A4S8KJG4_DENBC</name>
<evidence type="ECO:0000256" key="1">
    <source>
        <dbReference type="SAM" id="MobiDB-lite"/>
    </source>
</evidence>
<keyword evidence="3" id="KW-1185">Reference proteome</keyword>
<evidence type="ECO:0000313" key="3">
    <source>
        <dbReference type="Proteomes" id="UP000297245"/>
    </source>
</evidence>
<accession>A0A4S8KJG4</accession>
<dbReference type="EMBL" id="ML181934">
    <property type="protein sequence ID" value="THU75543.1"/>
    <property type="molecule type" value="Genomic_DNA"/>
</dbReference>
<evidence type="ECO:0000313" key="2">
    <source>
        <dbReference type="EMBL" id="THU75543.1"/>
    </source>
</evidence>
<proteinExistence type="predicted"/>
<feature type="region of interest" description="Disordered" evidence="1">
    <location>
        <begin position="125"/>
        <end position="158"/>
    </location>
</feature>
<gene>
    <name evidence="2" type="ORF">K435DRAFT_814239</name>
</gene>
<feature type="region of interest" description="Disordered" evidence="1">
    <location>
        <begin position="1"/>
        <end position="20"/>
    </location>
</feature>
<sequence length="197" mass="21312">MIARRDEFTDNSHSDMGPTMTVIPIGNADDGAATTTHRLEALDTEYSNTLIGVHSLQTLTVMTPPPPPPADYMKVGSTNVATPILEAMANALNKFLPLPSQWNVPIPVQFLALDQARLPEVVMTTPVLPPTPKRGLQGVKSGDGERSNGQKRICNKARRGSVNSVMMENSMKKAQSSGSKVVDQQEVLLKVRAQTPK</sequence>
<dbReference type="AlphaFoldDB" id="A0A4S8KJG4"/>
<protein>
    <submittedName>
        <fullName evidence="2">Uncharacterized protein</fullName>
    </submittedName>
</protein>
<reference evidence="2 3" key="1">
    <citation type="journal article" date="2019" name="Nat. Ecol. Evol.">
        <title>Megaphylogeny resolves global patterns of mushroom evolution.</title>
        <authorList>
            <person name="Varga T."/>
            <person name="Krizsan K."/>
            <person name="Foldi C."/>
            <person name="Dima B."/>
            <person name="Sanchez-Garcia M."/>
            <person name="Sanchez-Ramirez S."/>
            <person name="Szollosi G.J."/>
            <person name="Szarkandi J.G."/>
            <person name="Papp V."/>
            <person name="Albert L."/>
            <person name="Andreopoulos W."/>
            <person name="Angelini C."/>
            <person name="Antonin V."/>
            <person name="Barry K.W."/>
            <person name="Bougher N.L."/>
            <person name="Buchanan P."/>
            <person name="Buyck B."/>
            <person name="Bense V."/>
            <person name="Catcheside P."/>
            <person name="Chovatia M."/>
            <person name="Cooper J."/>
            <person name="Damon W."/>
            <person name="Desjardin D."/>
            <person name="Finy P."/>
            <person name="Geml J."/>
            <person name="Haridas S."/>
            <person name="Hughes K."/>
            <person name="Justo A."/>
            <person name="Karasinski D."/>
            <person name="Kautmanova I."/>
            <person name="Kiss B."/>
            <person name="Kocsube S."/>
            <person name="Kotiranta H."/>
            <person name="LaButti K.M."/>
            <person name="Lechner B.E."/>
            <person name="Liimatainen K."/>
            <person name="Lipzen A."/>
            <person name="Lukacs Z."/>
            <person name="Mihaltcheva S."/>
            <person name="Morgado L.N."/>
            <person name="Niskanen T."/>
            <person name="Noordeloos M.E."/>
            <person name="Ohm R.A."/>
            <person name="Ortiz-Santana B."/>
            <person name="Ovrebo C."/>
            <person name="Racz N."/>
            <person name="Riley R."/>
            <person name="Savchenko A."/>
            <person name="Shiryaev A."/>
            <person name="Soop K."/>
            <person name="Spirin V."/>
            <person name="Szebenyi C."/>
            <person name="Tomsovsky M."/>
            <person name="Tulloss R.E."/>
            <person name="Uehling J."/>
            <person name="Grigoriev I.V."/>
            <person name="Vagvolgyi C."/>
            <person name="Papp T."/>
            <person name="Martin F.M."/>
            <person name="Miettinen O."/>
            <person name="Hibbett D.S."/>
            <person name="Nagy L.G."/>
        </authorList>
    </citation>
    <scope>NUCLEOTIDE SEQUENCE [LARGE SCALE GENOMIC DNA]</scope>
    <source>
        <strain evidence="2 3">CBS 962.96</strain>
    </source>
</reference>
<organism evidence="2 3">
    <name type="scientific">Dendrothele bispora (strain CBS 962.96)</name>
    <dbReference type="NCBI Taxonomy" id="1314807"/>
    <lineage>
        <taxon>Eukaryota</taxon>
        <taxon>Fungi</taxon>
        <taxon>Dikarya</taxon>
        <taxon>Basidiomycota</taxon>
        <taxon>Agaricomycotina</taxon>
        <taxon>Agaricomycetes</taxon>
        <taxon>Agaricomycetidae</taxon>
        <taxon>Agaricales</taxon>
        <taxon>Agaricales incertae sedis</taxon>
        <taxon>Dendrothele</taxon>
    </lineage>
</organism>
<dbReference type="Proteomes" id="UP000297245">
    <property type="component" value="Unassembled WGS sequence"/>
</dbReference>